<dbReference type="EMBL" id="JAHQXF010000003">
    <property type="protein sequence ID" value="MBV0926131.1"/>
    <property type="molecule type" value="Genomic_DNA"/>
</dbReference>
<dbReference type="CDD" id="cd18808">
    <property type="entry name" value="SF1_C_Upf1"/>
    <property type="match status" value="1"/>
</dbReference>
<dbReference type="InterPro" id="IPR027417">
    <property type="entry name" value="P-loop_NTPase"/>
</dbReference>
<keyword evidence="4" id="KW-0347">Helicase</keyword>
<dbReference type="PANTHER" id="PTHR43788:SF8">
    <property type="entry name" value="DNA-BINDING PROTEIN SMUBP-2"/>
    <property type="match status" value="1"/>
</dbReference>
<evidence type="ECO:0000256" key="2">
    <source>
        <dbReference type="ARBA" id="ARBA00022741"/>
    </source>
</evidence>
<organism evidence="8 9">
    <name type="scientific">Haloarcula limicola</name>
    <dbReference type="NCBI Taxonomy" id="1429915"/>
    <lineage>
        <taxon>Archaea</taxon>
        <taxon>Methanobacteriati</taxon>
        <taxon>Methanobacteriota</taxon>
        <taxon>Stenosarchaea group</taxon>
        <taxon>Halobacteria</taxon>
        <taxon>Halobacteriales</taxon>
        <taxon>Haloarculaceae</taxon>
        <taxon>Haloarcula</taxon>
    </lineage>
</organism>
<evidence type="ECO:0000256" key="5">
    <source>
        <dbReference type="ARBA" id="ARBA00022840"/>
    </source>
</evidence>
<proteinExistence type="inferred from homology"/>
<dbReference type="GO" id="GO:0016787">
    <property type="term" value="F:hydrolase activity"/>
    <property type="evidence" value="ECO:0007669"/>
    <property type="project" value="UniProtKB-KW"/>
</dbReference>
<reference evidence="8 9" key="1">
    <citation type="submission" date="2021-06" db="EMBL/GenBank/DDBJ databases">
        <title>New haloarchaea isolates fom saline soil.</title>
        <authorList>
            <person name="Duran-Viseras A."/>
            <person name="Sanchez-Porro C.S."/>
            <person name="Ventosa A."/>
        </authorList>
    </citation>
    <scope>NUCLEOTIDE SEQUENCE [LARGE SCALE GENOMIC DNA]</scope>
    <source>
        <strain evidence="8 9">JCM 183640</strain>
    </source>
</reference>
<dbReference type="InterPro" id="IPR047187">
    <property type="entry name" value="SF1_C_Upf1"/>
</dbReference>
<dbReference type="InterPro" id="IPR041677">
    <property type="entry name" value="DNA2/NAM7_AAA_11"/>
</dbReference>
<feature type="region of interest" description="Disordered" evidence="6">
    <location>
        <begin position="124"/>
        <end position="144"/>
    </location>
</feature>
<dbReference type="PANTHER" id="PTHR43788">
    <property type="entry name" value="DNA2/NAM7 HELICASE FAMILY MEMBER"/>
    <property type="match status" value="1"/>
</dbReference>
<keyword evidence="5" id="KW-0067">ATP-binding</keyword>
<dbReference type="Proteomes" id="UP000766550">
    <property type="component" value="Unassembled WGS sequence"/>
</dbReference>
<gene>
    <name evidence="8" type="ORF">KTS45_18145</name>
</gene>
<evidence type="ECO:0000313" key="8">
    <source>
        <dbReference type="EMBL" id="MBV0926131.1"/>
    </source>
</evidence>
<dbReference type="Pfam" id="PF13087">
    <property type="entry name" value="AAA_12"/>
    <property type="match status" value="1"/>
</dbReference>
<feature type="domain" description="AAA+ ATPase" evidence="7">
    <location>
        <begin position="354"/>
        <end position="537"/>
    </location>
</feature>
<accession>A0A8J7YCI3</accession>
<dbReference type="SUPFAM" id="SSF52540">
    <property type="entry name" value="P-loop containing nucleoside triphosphate hydrolases"/>
    <property type="match status" value="1"/>
</dbReference>
<keyword evidence="9" id="KW-1185">Reference proteome</keyword>
<evidence type="ECO:0000313" key="9">
    <source>
        <dbReference type="Proteomes" id="UP000766550"/>
    </source>
</evidence>
<dbReference type="SMART" id="SM00382">
    <property type="entry name" value="AAA"/>
    <property type="match status" value="1"/>
</dbReference>
<dbReference type="AlphaFoldDB" id="A0A8J7YCI3"/>
<protein>
    <submittedName>
        <fullName evidence="8">AAA family ATPase</fullName>
    </submittedName>
</protein>
<dbReference type="InterPro" id="IPR050534">
    <property type="entry name" value="Coronavir_polyprotein_1ab"/>
</dbReference>
<dbReference type="GO" id="GO:0005524">
    <property type="term" value="F:ATP binding"/>
    <property type="evidence" value="ECO:0007669"/>
    <property type="project" value="UniProtKB-KW"/>
</dbReference>
<dbReference type="GO" id="GO:0043139">
    <property type="term" value="F:5'-3' DNA helicase activity"/>
    <property type="evidence" value="ECO:0007669"/>
    <property type="project" value="TreeGrafter"/>
</dbReference>
<dbReference type="Pfam" id="PF13086">
    <property type="entry name" value="AAA_11"/>
    <property type="match status" value="2"/>
</dbReference>
<evidence type="ECO:0000256" key="4">
    <source>
        <dbReference type="ARBA" id="ARBA00022806"/>
    </source>
</evidence>
<dbReference type="InterPro" id="IPR041679">
    <property type="entry name" value="DNA2/NAM7-like_C"/>
</dbReference>
<evidence type="ECO:0000256" key="1">
    <source>
        <dbReference type="ARBA" id="ARBA00007913"/>
    </source>
</evidence>
<comment type="caution">
    <text evidence="8">The sequence shown here is derived from an EMBL/GenBank/DDBJ whole genome shotgun (WGS) entry which is preliminary data.</text>
</comment>
<dbReference type="OrthoDB" id="45637at2157"/>
<evidence type="ECO:0000256" key="3">
    <source>
        <dbReference type="ARBA" id="ARBA00022801"/>
    </source>
</evidence>
<sequence length="742" mass="81526">MSLLFDHVIGEFELGEATLHAATEAELDEGGPVVPARPVAEFADNHTGLSHPDEEWTCIPLHGDDSAIPAGSFVAFTDHSIHGPIFVFERGGERDFVEADDFGATRLADRIRFWHSDFVPETYPPTYDSPIDDSEPPRNPTDGTLVEDLLEHVERERTATRDENRERTVRQSPAAIYDGGGDAVPELRSVGADGDGEYRFRVELPERLENRRDGDWAYFVESEFGVYEGNEVLVHRVDGSDDRDDPFPIEATVKRIRGLNLWVTVDWADVDGATNAGNELSNGDGTYGLTALLNPVPFDRERDAIEELRDHPFRAVLAGERPITFTNGAAARSDPFDDELNQEQQLAVEHALLADDLLCIHGPPGTGKTRTLVEIVRRAAQSGESVLVCADSNQAVDNLLAGSSTAGDPDPRSLHAYGQHGTEEFTLDRLNAEKSANAVVSRSYADVPGRAEVVAATNNSAATLAREFDLLVLDEATQSTCTASCIPLARANRVVLAGDHRQLPPYSASEEPPESSYGHSLFEHLYADGGVYDGVGLQLQTQYRMHRDIAYFSNRRFYERTLRNGRSIDALPDRPAIEGYNVGGRVETVEHSKANPTEARLVAHVVSELLEDVPANEIGVITPYTAQVARIREVLGDAVAPADCITVDTIDSFQGGERTAIVLSLVRSNADGDVGFLGRPTDGPRRLNVALTRAKRYCAIVADWHTLRYDADGKCTALYDEFYQFFENTDRLNAVDPEFIPI</sequence>
<evidence type="ECO:0000256" key="6">
    <source>
        <dbReference type="SAM" id="MobiDB-lite"/>
    </source>
</evidence>
<dbReference type="RefSeq" id="WP_162318669.1">
    <property type="nucleotide sequence ID" value="NZ_JAHQXF010000003.1"/>
</dbReference>
<evidence type="ECO:0000259" key="7">
    <source>
        <dbReference type="SMART" id="SM00382"/>
    </source>
</evidence>
<name>A0A8J7YCI3_9EURY</name>
<keyword evidence="3" id="KW-0378">Hydrolase</keyword>
<dbReference type="InterPro" id="IPR003593">
    <property type="entry name" value="AAA+_ATPase"/>
</dbReference>
<keyword evidence="2" id="KW-0547">Nucleotide-binding</keyword>
<dbReference type="Gene3D" id="3.40.50.300">
    <property type="entry name" value="P-loop containing nucleotide triphosphate hydrolases"/>
    <property type="match status" value="2"/>
</dbReference>
<comment type="similarity">
    <text evidence="1">Belongs to the DNA2/NAM7 helicase family.</text>
</comment>